<keyword evidence="1" id="KW-0812">Transmembrane</keyword>
<protein>
    <recommendedName>
        <fullName evidence="4">Membrane-associated oxidoreductase</fullName>
    </recommendedName>
</protein>
<comment type="caution">
    <text evidence="2">The sequence shown here is derived from an EMBL/GenBank/DDBJ whole genome shotgun (WGS) entry which is preliminary data.</text>
</comment>
<keyword evidence="3" id="KW-1185">Reference proteome</keyword>
<accession>A0ABN3PDW7</accession>
<name>A0ABN3PDW7_9ACTN</name>
<proteinExistence type="predicted"/>
<feature type="transmembrane region" description="Helical" evidence="1">
    <location>
        <begin position="541"/>
        <end position="559"/>
    </location>
</feature>
<gene>
    <name evidence="2" type="ORF">GCM10010411_11940</name>
</gene>
<evidence type="ECO:0000313" key="2">
    <source>
        <dbReference type="EMBL" id="GAA2580989.1"/>
    </source>
</evidence>
<keyword evidence="1" id="KW-1133">Transmembrane helix</keyword>
<evidence type="ECO:0008006" key="4">
    <source>
        <dbReference type="Google" id="ProtNLM"/>
    </source>
</evidence>
<evidence type="ECO:0000256" key="1">
    <source>
        <dbReference type="SAM" id="Phobius"/>
    </source>
</evidence>
<feature type="transmembrane region" description="Helical" evidence="1">
    <location>
        <begin position="603"/>
        <end position="627"/>
    </location>
</feature>
<evidence type="ECO:0000313" key="3">
    <source>
        <dbReference type="Proteomes" id="UP001501509"/>
    </source>
</evidence>
<dbReference type="Proteomes" id="UP001501509">
    <property type="component" value="Unassembled WGS sequence"/>
</dbReference>
<organism evidence="2 3">
    <name type="scientific">Actinomadura fulvescens</name>
    <dbReference type="NCBI Taxonomy" id="46160"/>
    <lineage>
        <taxon>Bacteria</taxon>
        <taxon>Bacillati</taxon>
        <taxon>Actinomycetota</taxon>
        <taxon>Actinomycetes</taxon>
        <taxon>Streptosporangiales</taxon>
        <taxon>Thermomonosporaceae</taxon>
        <taxon>Actinomadura</taxon>
    </lineage>
</organism>
<sequence>MVDLLLAPPERPGPFRLRGAHITGALDLEACTLDRPLAFEDCVFEEAPNFDEVTAPALRLPGCRVPGLSAQQLRTTGNVELNKGFVAEGVVDLLGAHIGGKLSLTGSRLSNAGGVALNADRLIVEQGMFCWEGFVAEGEMRLLGARIDGQLSLSGARLSNPGGNALMANWLSVAQYMLCKNGFSAEGRVSLAGAKVGHLDLSTAVLRNPGGPALNGSSLTVEQDLVCAFESAGEVQLAGAKIGGNLVLDGARLTNPGRSALRADGLVVERSLFCRGGFAAEGELRLIGARVGGVCDLTGARLANPGGRALYAIRLEVGGDLMCRNGFAAAGEIRLNGAHVGGQLEFTGATLSHPGGHALGGLGMTVDQHLFFRDGFVAEGELYLTGTRVGGRLSFIDAELSNPRGHAVSLEAVRARALVMRFGRAPAGTIDLTNVQVESLRDDAESWPASRVTLRGFAFDRLEHDEIDVRTRLRRLARHPDGYVPQPYDQLAAAYRRDGREEAARRVAIAKHWHRRKVLGPFGRLANWMLYLTVGYGYRTWLAAVWLAGLLALGSLVFARAEMGRADPKGPAFHAFAYTLDVLLPIVDLGQQKAWNPGGAAVYWSWALIAAGWILTTAVVAGLTGIIKRD</sequence>
<dbReference type="EMBL" id="BAAATD010000001">
    <property type="protein sequence ID" value="GAA2580989.1"/>
    <property type="molecule type" value="Genomic_DNA"/>
</dbReference>
<keyword evidence="1" id="KW-0472">Membrane</keyword>
<feature type="transmembrane region" description="Helical" evidence="1">
    <location>
        <begin position="571"/>
        <end position="591"/>
    </location>
</feature>
<reference evidence="2 3" key="1">
    <citation type="journal article" date="2019" name="Int. J. Syst. Evol. Microbiol.">
        <title>The Global Catalogue of Microorganisms (GCM) 10K type strain sequencing project: providing services to taxonomists for standard genome sequencing and annotation.</title>
        <authorList>
            <consortium name="The Broad Institute Genomics Platform"/>
            <consortium name="The Broad Institute Genome Sequencing Center for Infectious Disease"/>
            <person name="Wu L."/>
            <person name="Ma J."/>
        </authorList>
    </citation>
    <scope>NUCLEOTIDE SEQUENCE [LARGE SCALE GENOMIC DNA]</scope>
    <source>
        <strain evidence="2 3">JCM 6833</strain>
    </source>
</reference>